<proteinExistence type="predicted"/>
<gene>
    <name evidence="2" type="ORF">PIB30_047632</name>
</gene>
<reference evidence="2 3" key="1">
    <citation type="journal article" date="2023" name="Plants (Basel)">
        <title>Bridging the Gap: Combining Genomics and Transcriptomics Approaches to Understand Stylosanthes scabra, an Orphan Legume from the Brazilian Caatinga.</title>
        <authorList>
            <person name="Ferreira-Neto J.R.C."/>
            <person name="da Silva M.D."/>
            <person name="Binneck E."/>
            <person name="de Melo N.F."/>
            <person name="da Silva R.H."/>
            <person name="de Melo A.L.T.M."/>
            <person name="Pandolfi V."/>
            <person name="Bustamante F.O."/>
            <person name="Brasileiro-Vidal A.C."/>
            <person name="Benko-Iseppon A.M."/>
        </authorList>
    </citation>
    <scope>NUCLEOTIDE SEQUENCE [LARGE SCALE GENOMIC DNA]</scope>
    <source>
        <tissue evidence="2">Leaves</tissue>
    </source>
</reference>
<feature type="region of interest" description="Disordered" evidence="1">
    <location>
        <begin position="1"/>
        <end position="30"/>
    </location>
</feature>
<feature type="compositionally biased region" description="Acidic residues" evidence="1">
    <location>
        <begin position="68"/>
        <end position="78"/>
    </location>
</feature>
<feature type="region of interest" description="Disordered" evidence="1">
    <location>
        <begin position="49"/>
        <end position="89"/>
    </location>
</feature>
<keyword evidence="3" id="KW-1185">Reference proteome</keyword>
<comment type="caution">
    <text evidence="2">The sequence shown here is derived from an EMBL/GenBank/DDBJ whole genome shotgun (WGS) entry which is preliminary data.</text>
</comment>
<evidence type="ECO:0000256" key="1">
    <source>
        <dbReference type="SAM" id="MobiDB-lite"/>
    </source>
</evidence>
<name>A0ABU6TIR1_9FABA</name>
<dbReference type="EMBL" id="JASCZI010090927">
    <property type="protein sequence ID" value="MED6147838.1"/>
    <property type="molecule type" value="Genomic_DNA"/>
</dbReference>
<feature type="compositionally biased region" description="Low complexity" evidence="1">
    <location>
        <begin position="1"/>
        <end position="19"/>
    </location>
</feature>
<organism evidence="2 3">
    <name type="scientific">Stylosanthes scabra</name>
    <dbReference type="NCBI Taxonomy" id="79078"/>
    <lineage>
        <taxon>Eukaryota</taxon>
        <taxon>Viridiplantae</taxon>
        <taxon>Streptophyta</taxon>
        <taxon>Embryophyta</taxon>
        <taxon>Tracheophyta</taxon>
        <taxon>Spermatophyta</taxon>
        <taxon>Magnoliopsida</taxon>
        <taxon>eudicotyledons</taxon>
        <taxon>Gunneridae</taxon>
        <taxon>Pentapetalae</taxon>
        <taxon>rosids</taxon>
        <taxon>fabids</taxon>
        <taxon>Fabales</taxon>
        <taxon>Fabaceae</taxon>
        <taxon>Papilionoideae</taxon>
        <taxon>50 kb inversion clade</taxon>
        <taxon>dalbergioids sensu lato</taxon>
        <taxon>Dalbergieae</taxon>
        <taxon>Pterocarpus clade</taxon>
        <taxon>Stylosanthes</taxon>
    </lineage>
</organism>
<evidence type="ECO:0000313" key="2">
    <source>
        <dbReference type="EMBL" id="MED6147838.1"/>
    </source>
</evidence>
<dbReference type="Proteomes" id="UP001341840">
    <property type="component" value="Unassembled WGS sequence"/>
</dbReference>
<evidence type="ECO:0000313" key="3">
    <source>
        <dbReference type="Proteomes" id="UP001341840"/>
    </source>
</evidence>
<protein>
    <submittedName>
        <fullName evidence="2">Uncharacterized protein</fullName>
    </submittedName>
</protein>
<accession>A0ABU6TIR1</accession>
<sequence>MSSSTRRVVSPSPTVASSSLHHRMASKELRPPKSWELILPSEGWMYDGDEEEKEIGGMEPSIEKEEVSKEDEEEEDSKEDPRKTKKKKTPRRRSLLLPLCLWMWMPTRTIYSTWRYVNILPSTLPSIVVRLQYQICPRIHRIDVSLVMALRVMIFLEYGHRHYRVRVSRVPHHVSTKEA</sequence>